<feature type="domain" description="PhoU" evidence="8">
    <location>
        <begin position="121"/>
        <end position="203"/>
    </location>
</feature>
<evidence type="ECO:0000256" key="6">
    <source>
        <dbReference type="ARBA" id="ARBA00022592"/>
    </source>
</evidence>
<dbReference type="NCBIfam" id="TIGR02135">
    <property type="entry name" value="phoU_full"/>
    <property type="match status" value="1"/>
</dbReference>
<dbReference type="Gene3D" id="1.20.58.220">
    <property type="entry name" value="Phosphate transport system protein phou homolog 2, domain 2"/>
    <property type="match status" value="1"/>
</dbReference>
<comment type="similarity">
    <text evidence="2 7">Belongs to the PhoU family.</text>
</comment>
<dbReference type="eggNOG" id="COG0704">
    <property type="taxonomic scope" value="Bacteria"/>
</dbReference>
<evidence type="ECO:0000259" key="8">
    <source>
        <dbReference type="Pfam" id="PF01895"/>
    </source>
</evidence>
<dbReference type="SUPFAM" id="SSF109755">
    <property type="entry name" value="PhoU-like"/>
    <property type="match status" value="1"/>
</dbReference>
<evidence type="ECO:0000313" key="10">
    <source>
        <dbReference type="Proteomes" id="UP000011760"/>
    </source>
</evidence>
<dbReference type="InterPro" id="IPR028366">
    <property type="entry name" value="PhoU"/>
</dbReference>
<comment type="subcellular location">
    <subcellularLocation>
        <location evidence="1 7">Cytoplasm</location>
    </subcellularLocation>
</comment>
<comment type="subunit">
    <text evidence="3 7">Homodimer.</text>
</comment>
<evidence type="ECO:0000256" key="7">
    <source>
        <dbReference type="PIRNR" id="PIRNR003107"/>
    </source>
</evidence>
<sequence>MRTAYRQQLDEFAHDLIILCDVTKDCITKATDALMRTSLASAEGALSNADQLEEVRLRCESQAVGLLALETPVARDLRQVVSSIYIVEDFTRMGALAIHIANSVRRRYPDPVVPDDMQGFIREMARLVSSMTDSIRQILIDPNPDVALEMTANDDAVDDLHQHIMRVLTSRPWPYSTRSAVDVALLSRFYERYADHTVNVAARIIYLATGLQPEEYIRKREQKQIEADVEKRWAELERQFRNSNKDREI</sequence>
<dbReference type="HOGENOM" id="CLU_078518_1_0_11"/>
<dbReference type="PATRIC" id="fig|1121353.3.peg.2201"/>
<dbReference type="FunFam" id="1.20.58.220:FF:000004">
    <property type="entry name" value="Phosphate-specific transport system accessory protein PhoU"/>
    <property type="match status" value="1"/>
</dbReference>
<dbReference type="GO" id="GO:0030643">
    <property type="term" value="P:intracellular phosphate ion homeostasis"/>
    <property type="evidence" value="ECO:0007669"/>
    <property type="project" value="InterPro"/>
</dbReference>
<evidence type="ECO:0000256" key="4">
    <source>
        <dbReference type="ARBA" id="ARBA00022448"/>
    </source>
</evidence>
<evidence type="ECO:0000256" key="5">
    <source>
        <dbReference type="ARBA" id="ARBA00022490"/>
    </source>
</evidence>
<dbReference type="PANTHER" id="PTHR42930">
    <property type="entry name" value="PHOSPHATE-SPECIFIC TRANSPORT SYSTEM ACCESSORY PROTEIN PHOU"/>
    <property type="match status" value="1"/>
</dbReference>
<dbReference type="KEGG" id="ccn:H924_10780"/>
<dbReference type="GO" id="GO:0005737">
    <property type="term" value="C:cytoplasm"/>
    <property type="evidence" value="ECO:0007669"/>
    <property type="project" value="UniProtKB-SubCell"/>
</dbReference>
<dbReference type="GO" id="GO:0006817">
    <property type="term" value="P:phosphate ion transport"/>
    <property type="evidence" value="ECO:0007669"/>
    <property type="project" value="UniProtKB-KW"/>
</dbReference>
<dbReference type="AlphaFoldDB" id="M1UMY7"/>
<dbReference type="RefSeq" id="WP_015652010.1">
    <property type="nucleotide sequence ID" value="NC_020506.1"/>
</dbReference>
<dbReference type="GO" id="GO:0045936">
    <property type="term" value="P:negative regulation of phosphate metabolic process"/>
    <property type="evidence" value="ECO:0007669"/>
    <property type="project" value="InterPro"/>
</dbReference>
<keyword evidence="6 7" id="KW-0592">Phosphate transport</keyword>
<accession>M1UMY7</accession>
<evidence type="ECO:0000256" key="1">
    <source>
        <dbReference type="ARBA" id="ARBA00004496"/>
    </source>
</evidence>
<dbReference type="Proteomes" id="UP000011760">
    <property type="component" value="Chromosome"/>
</dbReference>
<gene>
    <name evidence="9" type="ORF">H924_10780</name>
</gene>
<feature type="domain" description="PhoU" evidence="8">
    <location>
        <begin position="19"/>
        <end position="104"/>
    </location>
</feature>
<protein>
    <recommendedName>
        <fullName evidence="7">Phosphate-specific transport system accessory protein PhoU</fullName>
    </recommendedName>
</protein>
<dbReference type="PANTHER" id="PTHR42930:SF3">
    <property type="entry name" value="PHOSPHATE-SPECIFIC TRANSPORT SYSTEM ACCESSORY PROTEIN PHOU"/>
    <property type="match status" value="1"/>
</dbReference>
<keyword evidence="10" id="KW-1185">Reference proteome</keyword>
<comment type="function">
    <text evidence="7">Plays a role in the regulation of phosphate uptake.</text>
</comment>
<dbReference type="Pfam" id="PF01895">
    <property type="entry name" value="PhoU"/>
    <property type="match status" value="2"/>
</dbReference>
<name>M1UMY7_9CORY</name>
<evidence type="ECO:0000313" key="9">
    <source>
        <dbReference type="EMBL" id="AGG67584.1"/>
    </source>
</evidence>
<evidence type="ECO:0000256" key="2">
    <source>
        <dbReference type="ARBA" id="ARBA00008107"/>
    </source>
</evidence>
<dbReference type="InterPro" id="IPR038078">
    <property type="entry name" value="PhoU-like_sf"/>
</dbReference>
<reference evidence="9 10" key="1">
    <citation type="submission" date="2013-02" db="EMBL/GenBank/DDBJ databases">
        <title>The complete genome sequence of Corynebacterium callunae DSM 20147.</title>
        <authorList>
            <person name="Ruckert C."/>
            <person name="Albersmeier A."/>
            <person name="Kalinowski J."/>
        </authorList>
    </citation>
    <scope>NUCLEOTIDE SEQUENCE [LARGE SCALE GENOMIC DNA]</scope>
    <source>
        <strain evidence="9 10">DSM 20147</strain>
    </source>
</reference>
<dbReference type="OrthoDB" id="9814256at2"/>
<keyword evidence="4 7" id="KW-0813">Transport</keyword>
<proteinExistence type="inferred from homology"/>
<dbReference type="PIRSF" id="PIRSF003107">
    <property type="entry name" value="PhoU"/>
    <property type="match status" value="1"/>
</dbReference>
<dbReference type="STRING" id="1121353.H924_10780"/>
<dbReference type="InterPro" id="IPR026022">
    <property type="entry name" value="PhoU_dom"/>
</dbReference>
<evidence type="ECO:0000256" key="3">
    <source>
        <dbReference type="ARBA" id="ARBA00011738"/>
    </source>
</evidence>
<keyword evidence="5 7" id="KW-0963">Cytoplasm</keyword>
<organism evidence="9 10">
    <name type="scientific">Corynebacterium callunae DSM 20147</name>
    <dbReference type="NCBI Taxonomy" id="1121353"/>
    <lineage>
        <taxon>Bacteria</taxon>
        <taxon>Bacillati</taxon>
        <taxon>Actinomycetota</taxon>
        <taxon>Actinomycetes</taxon>
        <taxon>Mycobacteriales</taxon>
        <taxon>Corynebacteriaceae</taxon>
        <taxon>Corynebacterium</taxon>
    </lineage>
</organism>
<dbReference type="EMBL" id="CP004354">
    <property type="protein sequence ID" value="AGG67584.1"/>
    <property type="molecule type" value="Genomic_DNA"/>
</dbReference>